<evidence type="ECO:0000313" key="1">
    <source>
        <dbReference type="EMBL" id="MBB5365448.1"/>
    </source>
</evidence>
<accession>A0A7W8K0Q1</accession>
<dbReference type="RefSeq" id="WP_184136937.1">
    <property type="nucleotide sequence ID" value="NZ_JACHFL010000018.1"/>
</dbReference>
<name>A0A7W8K0Q1_9DEIO</name>
<dbReference type="EMBL" id="JACHFL010000018">
    <property type="protein sequence ID" value="MBB5365448.1"/>
    <property type="molecule type" value="Genomic_DNA"/>
</dbReference>
<dbReference type="Proteomes" id="UP000552709">
    <property type="component" value="Unassembled WGS sequence"/>
</dbReference>
<sequence>MRVGLLNSPASRLRAYWAAYLKELDVQTVSPALSDREALALGQQSLPDEPTTVQLALGRILTLDAVDAVLIPQWPAVSGDAWSEALTELLPRRISGLPTLIAVPDQHSPGSGGPDLEAVAAEVGLRVSHNGGAVRGALAKVRPLAAEPRVSLPALGRAGLATVAVVGPRALLAEDVLSGGLRPALEAAGLYGVLSPDLPQGDVMRRAERMENAAKVPAGERELFGAASLLSGKSAVRGVVLAAPAGDGATAAALDRIAAKMHLPTLRLDLQAQQTQFGGLEAFAARVNPGALPTQETP</sequence>
<dbReference type="AlphaFoldDB" id="A0A7W8K0Q1"/>
<reference evidence="1 2" key="1">
    <citation type="submission" date="2020-08" db="EMBL/GenBank/DDBJ databases">
        <title>Genomic Encyclopedia of Type Strains, Phase IV (KMG-IV): sequencing the most valuable type-strain genomes for metagenomic binning, comparative biology and taxonomic classification.</title>
        <authorList>
            <person name="Goeker M."/>
        </authorList>
    </citation>
    <scope>NUCLEOTIDE SEQUENCE [LARGE SCALE GENOMIC DNA]</scope>
    <source>
        <strain evidence="1 2">DSM 27939</strain>
    </source>
</reference>
<organism evidence="1 2">
    <name type="scientific">Deinococcus humi</name>
    <dbReference type="NCBI Taxonomy" id="662880"/>
    <lineage>
        <taxon>Bacteria</taxon>
        <taxon>Thermotogati</taxon>
        <taxon>Deinococcota</taxon>
        <taxon>Deinococci</taxon>
        <taxon>Deinococcales</taxon>
        <taxon>Deinococcaceae</taxon>
        <taxon>Deinococcus</taxon>
    </lineage>
</organism>
<keyword evidence="2" id="KW-1185">Reference proteome</keyword>
<comment type="caution">
    <text evidence="1">The sequence shown here is derived from an EMBL/GenBank/DDBJ whole genome shotgun (WGS) entry which is preliminary data.</text>
</comment>
<proteinExistence type="predicted"/>
<protein>
    <submittedName>
        <fullName evidence="1">Uncharacterized protein</fullName>
    </submittedName>
</protein>
<gene>
    <name evidence="1" type="ORF">HNQ08_004569</name>
</gene>
<evidence type="ECO:0000313" key="2">
    <source>
        <dbReference type="Proteomes" id="UP000552709"/>
    </source>
</evidence>